<comment type="caution">
    <text evidence="1">The sequence shown here is derived from an EMBL/GenBank/DDBJ whole genome shotgun (WGS) entry which is preliminary data.</text>
</comment>
<reference evidence="2" key="1">
    <citation type="submission" date="2016-06" db="EMBL/GenBank/DDBJ databases">
        <title>Parallel loss of symbiosis genes in relatives of nitrogen-fixing non-legume Parasponia.</title>
        <authorList>
            <person name="Van Velzen R."/>
            <person name="Holmer R."/>
            <person name="Bu F."/>
            <person name="Rutten L."/>
            <person name="Van Zeijl A."/>
            <person name="Liu W."/>
            <person name="Santuari L."/>
            <person name="Cao Q."/>
            <person name="Sharma T."/>
            <person name="Shen D."/>
            <person name="Roswanjaya Y."/>
            <person name="Wardhani T."/>
            <person name="Kalhor M.S."/>
            <person name="Jansen J."/>
            <person name="Van den Hoogen J."/>
            <person name="Gungor B."/>
            <person name="Hartog M."/>
            <person name="Hontelez J."/>
            <person name="Verver J."/>
            <person name="Yang W.-C."/>
            <person name="Schijlen E."/>
            <person name="Repin R."/>
            <person name="Schilthuizen M."/>
            <person name="Schranz E."/>
            <person name="Heidstra R."/>
            <person name="Miyata K."/>
            <person name="Fedorova E."/>
            <person name="Kohlen W."/>
            <person name="Bisseling T."/>
            <person name="Smit S."/>
            <person name="Geurts R."/>
        </authorList>
    </citation>
    <scope>NUCLEOTIDE SEQUENCE [LARGE SCALE GENOMIC DNA]</scope>
    <source>
        <strain evidence="2">cv. WU1-14</strain>
    </source>
</reference>
<accession>A0A2P5C8E1</accession>
<evidence type="ECO:0000313" key="2">
    <source>
        <dbReference type="Proteomes" id="UP000237105"/>
    </source>
</evidence>
<gene>
    <name evidence="1" type="ORF">PanWU01x14_174260</name>
</gene>
<keyword evidence="2" id="KW-1185">Reference proteome</keyword>
<dbReference type="Proteomes" id="UP000237105">
    <property type="component" value="Unassembled WGS sequence"/>
</dbReference>
<evidence type="ECO:0000313" key="1">
    <source>
        <dbReference type="EMBL" id="PON57309.1"/>
    </source>
</evidence>
<dbReference type="EMBL" id="JXTB01000160">
    <property type="protein sequence ID" value="PON57309.1"/>
    <property type="molecule type" value="Genomic_DNA"/>
</dbReference>
<name>A0A2P5C8E1_PARAD</name>
<sequence>MIHLLPQTPQLQLIHNQHITRARQFDNEETLFHDDTEEYVVFSKAFLLPLEKLMNNDISEAKAAINALLVDDLYVPCSFPFLADQIVSCSRKMWNDRDQGVLPTTANKPFDGEDRTVEIGFVAASKSSIEGLKRVRIDDQVVVSCSTQLVFDRWEDSWEC</sequence>
<organism evidence="1 2">
    <name type="scientific">Parasponia andersonii</name>
    <name type="common">Sponia andersonii</name>
    <dbReference type="NCBI Taxonomy" id="3476"/>
    <lineage>
        <taxon>Eukaryota</taxon>
        <taxon>Viridiplantae</taxon>
        <taxon>Streptophyta</taxon>
        <taxon>Embryophyta</taxon>
        <taxon>Tracheophyta</taxon>
        <taxon>Spermatophyta</taxon>
        <taxon>Magnoliopsida</taxon>
        <taxon>eudicotyledons</taxon>
        <taxon>Gunneridae</taxon>
        <taxon>Pentapetalae</taxon>
        <taxon>rosids</taxon>
        <taxon>fabids</taxon>
        <taxon>Rosales</taxon>
        <taxon>Cannabaceae</taxon>
        <taxon>Parasponia</taxon>
    </lineage>
</organism>
<proteinExistence type="predicted"/>
<dbReference type="AlphaFoldDB" id="A0A2P5C8E1"/>
<protein>
    <submittedName>
        <fullName evidence="1">Uncharacterized protein</fullName>
    </submittedName>
</protein>